<dbReference type="Proteomes" id="UP001628192">
    <property type="component" value="Unassembled WGS sequence"/>
</dbReference>
<sequence>MVIVYAPDIMKSYKDFQEKMGVGRRTIELWVKMGAPIAVEGTGEKTRYSADVAKLQTWREKNFSKGQARESCQAPI</sequence>
<accession>A0ABQ0E9Q9</accession>
<proteinExistence type="predicted"/>
<name>A0ABQ0E9Q9_9BACT</name>
<dbReference type="EMBL" id="BAAFSG010000001">
    <property type="protein sequence ID" value="GAB1254539.1"/>
    <property type="molecule type" value="Genomic_DNA"/>
</dbReference>
<protein>
    <submittedName>
        <fullName evidence="1">Uncharacterized protein</fullName>
    </submittedName>
</protein>
<dbReference type="InterPro" id="IPR036388">
    <property type="entry name" value="WH-like_DNA-bd_sf"/>
</dbReference>
<comment type="caution">
    <text evidence="1">The sequence shown here is derived from an EMBL/GenBank/DDBJ whole genome shotgun (WGS) entry which is preliminary data.</text>
</comment>
<keyword evidence="2" id="KW-1185">Reference proteome</keyword>
<reference evidence="1 2" key="1">
    <citation type="journal article" date="2025" name="Int. J. Syst. Evol. Microbiol.">
        <title>Desulfovibrio falkowii sp. nov., Porphyromonas miyakawae sp. nov., Mediterraneibacter flintii sp. nov. and Owariibacterium komagatae gen. nov., sp. nov., isolated from human faeces.</title>
        <authorList>
            <person name="Hamaguchi T."/>
            <person name="Ohara M."/>
            <person name="Hisatomi A."/>
            <person name="Sekiguchi K."/>
            <person name="Takeda J.I."/>
            <person name="Ueyama J."/>
            <person name="Ito M."/>
            <person name="Nishiwaki H."/>
            <person name="Ogi T."/>
            <person name="Hirayama M."/>
            <person name="Ohkuma M."/>
            <person name="Sakamoto M."/>
            <person name="Ohno K."/>
        </authorList>
    </citation>
    <scope>NUCLEOTIDE SEQUENCE [LARGE SCALE GENOMIC DNA]</scope>
    <source>
        <strain evidence="1 2">13CB8C</strain>
    </source>
</reference>
<evidence type="ECO:0000313" key="2">
    <source>
        <dbReference type="Proteomes" id="UP001628192"/>
    </source>
</evidence>
<gene>
    <name evidence="1" type="ORF">Defa_20260</name>
</gene>
<organism evidence="1 2">
    <name type="scientific">Desulfovibrio falkowii</name>
    <dbReference type="NCBI Taxonomy" id="3136602"/>
    <lineage>
        <taxon>Bacteria</taxon>
        <taxon>Pseudomonadati</taxon>
        <taxon>Thermodesulfobacteriota</taxon>
        <taxon>Desulfovibrionia</taxon>
        <taxon>Desulfovibrionales</taxon>
        <taxon>Desulfovibrionaceae</taxon>
        <taxon>Desulfovibrio</taxon>
    </lineage>
</organism>
<evidence type="ECO:0000313" key="1">
    <source>
        <dbReference type="EMBL" id="GAB1254539.1"/>
    </source>
</evidence>
<dbReference type="Gene3D" id="1.10.10.10">
    <property type="entry name" value="Winged helix-like DNA-binding domain superfamily/Winged helix DNA-binding domain"/>
    <property type="match status" value="1"/>
</dbReference>